<protein>
    <recommendedName>
        <fullName evidence="2">Antitoxin</fullName>
    </recommendedName>
</protein>
<name>A0A1G5S1U4_9FIRM</name>
<dbReference type="InterPro" id="IPR036165">
    <property type="entry name" value="YefM-like_sf"/>
</dbReference>
<dbReference type="Pfam" id="PF02604">
    <property type="entry name" value="PhdYeFM_antitox"/>
    <property type="match status" value="1"/>
</dbReference>
<evidence type="ECO:0000256" key="2">
    <source>
        <dbReference type="RuleBase" id="RU362080"/>
    </source>
</evidence>
<dbReference type="OrthoDB" id="9795585at2"/>
<keyword evidence="4" id="KW-1185">Reference proteome</keyword>
<comment type="function">
    <text evidence="2">Antitoxin component of a type II toxin-antitoxin (TA) system.</text>
</comment>
<evidence type="ECO:0000256" key="1">
    <source>
        <dbReference type="ARBA" id="ARBA00009981"/>
    </source>
</evidence>
<dbReference type="EMBL" id="FMWL01000011">
    <property type="protein sequence ID" value="SCZ80283.1"/>
    <property type="molecule type" value="Genomic_DNA"/>
</dbReference>
<dbReference type="SUPFAM" id="SSF143120">
    <property type="entry name" value="YefM-like"/>
    <property type="match status" value="1"/>
</dbReference>
<sequence>MPTIKPISDLRNNFNSIAETCHKYGEPVFITKNGEGDLVVMSLALYEQQQAQLDLYKKLLEAEVQSASTKERKSHKALMSELRERING</sequence>
<dbReference type="NCBIfam" id="TIGR01552">
    <property type="entry name" value="phd_fam"/>
    <property type="match status" value="1"/>
</dbReference>
<organism evidence="3 4">
    <name type="scientific">Acidaminobacter hydrogenoformans DSM 2784</name>
    <dbReference type="NCBI Taxonomy" id="1120920"/>
    <lineage>
        <taxon>Bacteria</taxon>
        <taxon>Bacillati</taxon>
        <taxon>Bacillota</taxon>
        <taxon>Clostridia</taxon>
        <taxon>Peptostreptococcales</taxon>
        <taxon>Acidaminobacteraceae</taxon>
        <taxon>Acidaminobacter</taxon>
    </lineage>
</organism>
<comment type="similarity">
    <text evidence="1 2">Belongs to the phD/YefM antitoxin family.</text>
</comment>
<dbReference type="AlphaFoldDB" id="A0A1G5S1U4"/>
<dbReference type="InterPro" id="IPR006442">
    <property type="entry name" value="Antitoxin_Phd/YefM"/>
</dbReference>
<evidence type="ECO:0000313" key="3">
    <source>
        <dbReference type="EMBL" id="SCZ80283.1"/>
    </source>
</evidence>
<evidence type="ECO:0000313" key="4">
    <source>
        <dbReference type="Proteomes" id="UP000199208"/>
    </source>
</evidence>
<reference evidence="3 4" key="1">
    <citation type="submission" date="2016-10" db="EMBL/GenBank/DDBJ databases">
        <authorList>
            <person name="de Groot N.N."/>
        </authorList>
    </citation>
    <scope>NUCLEOTIDE SEQUENCE [LARGE SCALE GENOMIC DNA]</scope>
    <source>
        <strain evidence="3 4">DSM 2784</strain>
    </source>
</reference>
<dbReference type="Proteomes" id="UP000199208">
    <property type="component" value="Unassembled WGS sequence"/>
</dbReference>
<dbReference type="Gene3D" id="3.40.1620.10">
    <property type="entry name" value="YefM-like domain"/>
    <property type="match status" value="1"/>
</dbReference>
<proteinExistence type="inferred from homology"/>
<accession>A0A1G5S1U4</accession>
<gene>
    <name evidence="3" type="ORF">SAMN03080599_02194</name>
</gene>
<dbReference type="STRING" id="1120920.SAMN03080599_02194"/>
<dbReference type="RefSeq" id="WP_092591429.1">
    <property type="nucleotide sequence ID" value="NZ_FMWL01000011.1"/>
</dbReference>